<dbReference type="AlphaFoldDB" id="A0A9X3TZD0"/>
<reference evidence="6" key="1">
    <citation type="submission" date="2022-08" db="EMBL/GenBank/DDBJ databases">
        <authorList>
            <person name="Vandamme P."/>
            <person name="Hettiarachchi A."/>
            <person name="Peeters C."/>
            <person name="Cnockaert M."/>
            <person name="Carlier A."/>
        </authorList>
    </citation>
    <scope>NUCLEOTIDE SEQUENCE</scope>
    <source>
        <strain evidence="6">LMG 31809</strain>
    </source>
</reference>
<evidence type="ECO:0000256" key="2">
    <source>
        <dbReference type="ARBA" id="ARBA00023008"/>
    </source>
</evidence>
<feature type="binding site" evidence="3">
    <location>
        <position position="166"/>
    </location>
    <ligand>
        <name>Cu cation</name>
        <dbReference type="ChEBI" id="CHEBI:23378"/>
    </ligand>
</feature>
<dbReference type="RefSeq" id="WP_274944192.1">
    <property type="nucleotide sequence ID" value="NZ_JANWOI010000004.1"/>
</dbReference>
<dbReference type="PANTHER" id="PTHR12151:SF25">
    <property type="entry name" value="LINALOOL DEHYDRATASE_ISOMERASE DOMAIN-CONTAINING PROTEIN"/>
    <property type="match status" value="1"/>
</dbReference>
<keyword evidence="4" id="KW-1015">Disulfide bond</keyword>
<dbReference type="InterPro" id="IPR003782">
    <property type="entry name" value="SCO1/SenC"/>
</dbReference>
<evidence type="ECO:0000256" key="4">
    <source>
        <dbReference type="PIRSR" id="PIRSR603782-2"/>
    </source>
</evidence>
<evidence type="ECO:0000313" key="6">
    <source>
        <dbReference type="EMBL" id="MDA5194487.1"/>
    </source>
</evidence>
<evidence type="ECO:0000313" key="7">
    <source>
        <dbReference type="Proteomes" id="UP001141619"/>
    </source>
</evidence>
<feature type="binding site" evidence="3">
    <location>
        <position position="80"/>
    </location>
    <ligand>
        <name>Cu cation</name>
        <dbReference type="ChEBI" id="CHEBI:23378"/>
    </ligand>
</feature>
<dbReference type="InterPro" id="IPR013766">
    <property type="entry name" value="Thioredoxin_domain"/>
</dbReference>
<keyword evidence="7" id="KW-1185">Reference proteome</keyword>
<reference evidence="6" key="2">
    <citation type="journal article" date="2023" name="Syst. Appl. Microbiol.">
        <title>Govania unica gen. nov., sp. nov., a rare biosphere bacterium that represents a novel family in the class Alphaproteobacteria.</title>
        <authorList>
            <person name="Vandamme P."/>
            <person name="Peeters C."/>
            <person name="Hettiarachchi A."/>
            <person name="Cnockaert M."/>
            <person name="Carlier A."/>
        </authorList>
    </citation>
    <scope>NUCLEOTIDE SEQUENCE</scope>
    <source>
        <strain evidence="6">LMG 31809</strain>
    </source>
</reference>
<keyword evidence="2 3" id="KW-0186">Copper</keyword>
<protein>
    <submittedName>
        <fullName evidence="6">SCO family protein</fullName>
    </submittedName>
</protein>
<feature type="binding site" evidence="3">
    <location>
        <position position="76"/>
    </location>
    <ligand>
        <name>Cu cation</name>
        <dbReference type="ChEBI" id="CHEBI:23378"/>
    </ligand>
</feature>
<dbReference type="FunFam" id="3.40.30.10:FF:000013">
    <property type="entry name" value="Blast:Protein SCO1 homolog, mitochondrial"/>
    <property type="match status" value="1"/>
</dbReference>
<dbReference type="PANTHER" id="PTHR12151">
    <property type="entry name" value="ELECTRON TRANSPORT PROTIN SCO1/SENC FAMILY MEMBER"/>
    <property type="match status" value="1"/>
</dbReference>
<dbReference type="Proteomes" id="UP001141619">
    <property type="component" value="Unassembled WGS sequence"/>
</dbReference>
<dbReference type="PROSITE" id="PS51352">
    <property type="entry name" value="THIOREDOXIN_2"/>
    <property type="match status" value="1"/>
</dbReference>
<gene>
    <name evidence="6" type="ORF">NYP16_11045</name>
</gene>
<proteinExistence type="inferred from homology"/>
<keyword evidence="3" id="KW-0479">Metal-binding</keyword>
<dbReference type="Gene3D" id="3.40.30.10">
    <property type="entry name" value="Glutaredoxin"/>
    <property type="match status" value="1"/>
</dbReference>
<feature type="disulfide bond" description="Redox-active" evidence="4">
    <location>
        <begin position="76"/>
        <end position="80"/>
    </location>
</feature>
<dbReference type="GO" id="GO:0046872">
    <property type="term" value="F:metal ion binding"/>
    <property type="evidence" value="ECO:0007669"/>
    <property type="project" value="UniProtKB-KW"/>
</dbReference>
<feature type="domain" description="Thioredoxin" evidence="5">
    <location>
        <begin position="38"/>
        <end position="201"/>
    </location>
</feature>
<accession>A0A9X3TZD0</accession>
<comment type="similarity">
    <text evidence="1">Belongs to the SCO1/2 family.</text>
</comment>
<comment type="caution">
    <text evidence="6">The sequence shown here is derived from an EMBL/GenBank/DDBJ whole genome shotgun (WGS) entry which is preliminary data.</text>
</comment>
<name>A0A9X3TZD0_9PROT</name>
<dbReference type="Pfam" id="PF02630">
    <property type="entry name" value="SCO1-SenC"/>
    <property type="match status" value="1"/>
</dbReference>
<organism evidence="6 7">
    <name type="scientific">Govanella unica</name>
    <dbReference type="NCBI Taxonomy" id="2975056"/>
    <lineage>
        <taxon>Bacteria</taxon>
        <taxon>Pseudomonadati</taxon>
        <taxon>Pseudomonadota</taxon>
        <taxon>Alphaproteobacteria</taxon>
        <taxon>Emcibacterales</taxon>
        <taxon>Govanellaceae</taxon>
        <taxon>Govanella</taxon>
    </lineage>
</organism>
<evidence type="ECO:0000256" key="3">
    <source>
        <dbReference type="PIRSR" id="PIRSR603782-1"/>
    </source>
</evidence>
<dbReference type="EMBL" id="JANWOI010000004">
    <property type="protein sequence ID" value="MDA5194487.1"/>
    <property type="molecule type" value="Genomic_DNA"/>
</dbReference>
<evidence type="ECO:0000256" key="1">
    <source>
        <dbReference type="ARBA" id="ARBA00010996"/>
    </source>
</evidence>
<dbReference type="SUPFAM" id="SSF52833">
    <property type="entry name" value="Thioredoxin-like"/>
    <property type="match status" value="1"/>
</dbReference>
<sequence length="201" mass="21882">MSTSSSRYLPLIVAAILLVGGLLAWKLTPNPAGDEPPGGTALVGGPFSLVDQTGKRVTDQDFRGRYMLVFFGYTFCPDVCPMELSSMTEAMDLLPKNIAAKVQPIFITVDPTRDTVPVMAEFVQNFSPKLIGLTGTEDEIKAASRAYRVYYQKSVEGTETEYLMDHSAIVFVMGPKGQYVAHFSAGVSPEMMAKKLQDIVG</sequence>
<dbReference type="CDD" id="cd02968">
    <property type="entry name" value="SCO"/>
    <property type="match status" value="1"/>
</dbReference>
<evidence type="ECO:0000259" key="5">
    <source>
        <dbReference type="PROSITE" id="PS51352"/>
    </source>
</evidence>
<dbReference type="InterPro" id="IPR036249">
    <property type="entry name" value="Thioredoxin-like_sf"/>
</dbReference>